<keyword evidence="3 5" id="KW-1133">Transmembrane helix</keyword>
<keyword evidence="5" id="KW-0874">Quinone</keyword>
<dbReference type="PANTHER" id="PTHR11432:SF3">
    <property type="entry name" value="NADH-UBIQUINONE OXIDOREDUCTASE CHAIN 1"/>
    <property type="match status" value="1"/>
</dbReference>
<evidence type="ECO:0000256" key="4">
    <source>
        <dbReference type="ARBA" id="ARBA00023136"/>
    </source>
</evidence>
<feature type="transmembrane region" description="Helical" evidence="5">
    <location>
        <begin position="119"/>
        <end position="141"/>
    </location>
</feature>
<evidence type="ECO:0000256" key="6">
    <source>
        <dbReference type="RuleBase" id="RU000471"/>
    </source>
</evidence>
<dbReference type="EC" id="7.1.1.-" evidence="5"/>
<dbReference type="Pfam" id="PF00146">
    <property type="entry name" value="NADHdh"/>
    <property type="match status" value="1"/>
</dbReference>
<proteinExistence type="inferred from homology"/>
<feature type="transmembrane region" description="Helical" evidence="5">
    <location>
        <begin position="6"/>
        <end position="29"/>
    </location>
</feature>
<dbReference type="GO" id="GO:0048038">
    <property type="term" value="F:quinone binding"/>
    <property type="evidence" value="ECO:0007669"/>
    <property type="project" value="UniProtKB-KW"/>
</dbReference>
<dbReference type="EMBL" id="CP036299">
    <property type="protein sequence ID" value="QDV28598.1"/>
    <property type="molecule type" value="Genomic_DNA"/>
</dbReference>
<keyword evidence="5" id="KW-0830">Ubiquinone</keyword>
<dbReference type="Proteomes" id="UP000315349">
    <property type="component" value="Chromosome"/>
</dbReference>
<dbReference type="GO" id="GO:0016655">
    <property type="term" value="F:oxidoreductase activity, acting on NAD(P)H, quinone or similar compound as acceptor"/>
    <property type="evidence" value="ECO:0007669"/>
    <property type="project" value="UniProtKB-UniRule"/>
</dbReference>
<dbReference type="GO" id="GO:0003954">
    <property type="term" value="F:NADH dehydrogenase activity"/>
    <property type="evidence" value="ECO:0007669"/>
    <property type="project" value="TreeGrafter"/>
</dbReference>
<name>A0A518GJ39_9PLAN</name>
<comment type="function">
    <text evidence="5">NDH-1 shuttles electrons from NADH, via FMN and iron-sulfur (Fe-S) centers, to quinones in the respiratory chain. The immediate electron acceptor for the enzyme in this species is believed to be ubiquinone. Couples the redox reaction to proton translocation (for every two electrons transferred, four hydrogen ions are translocated across the cytoplasmic membrane), and thus conserves the redox energy in a proton gradient. This subunit may bind ubiquinone.</text>
</comment>
<evidence type="ECO:0000313" key="8">
    <source>
        <dbReference type="Proteomes" id="UP000315349"/>
    </source>
</evidence>
<keyword evidence="8" id="KW-1185">Reference proteome</keyword>
<dbReference type="KEGG" id="peh:Spb1_04610"/>
<evidence type="ECO:0000256" key="3">
    <source>
        <dbReference type="ARBA" id="ARBA00022989"/>
    </source>
</evidence>
<organism evidence="7 8">
    <name type="scientific">Planctopirus ephydatiae</name>
    <dbReference type="NCBI Taxonomy" id="2528019"/>
    <lineage>
        <taxon>Bacteria</taxon>
        <taxon>Pseudomonadati</taxon>
        <taxon>Planctomycetota</taxon>
        <taxon>Planctomycetia</taxon>
        <taxon>Planctomycetales</taxon>
        <taxon>Planctomycetaceae</taxon>
        <taxon>Planctopirus</taxon>
    </lineage>
</organism>
<feature type="transmembrane region" description="Helical" evidence="5">
    <location>
        <begin position="77"/>
        <end position="99"/>
    </location>
</feature>
<sequence length="390" mass="42874">MSWEFFLVTLITIGVAFGGLMGTIAYLILVERRLAAFIQDRYGPNRVGWAGLLQPIADGAKFLLKEDVIPGYVNKTLYILGPSIAVFTAMAGFAIIPFGPVDQAPSWMRFVIAPDVNIGMIYIFCVGSLGVYGVILGGWASNNKYSSLGSMRASAQVVSYEIPLGMSIIGVVLMTSSLSLNDILMHQANQGVLGWNVWTQPLALLIFFVSALAETNRLPFDLSECEQELVGGFHTEYSSMKFALYFLGEYAHIITVCFLTAILFFGGWQFPLIAEADSAYLGATLVKVVVLLTKVLMIILLIMFIRWTIPRFRFDQLMNLAWLGLIPMAAMNILVVMTAKQFDWPIWTLPLGSLAIFVAAGLIGTSGKFIVSDQTVDFSESPEGYVHVHS</sequence>
<dbReference type="AlphaFoldDB" id="A0A518GJ39"/>
<evidence type="ECO:0000256" key="5">
    <source>
        <dbReference type="HAMAP-Rule" id="MF_01350"/>
    </source>
</evidence>
<dbReference type="OrthoDB" id="9803734at2"/>
<feature type="transmembrane region" description="Helical" evidence="5">
    <location>
        <begin position="280"/>
        <end position="305"/>
    </location>
</feature>
<feature type="transmembrane region" description="Helical" evidence="5">
    <location>
        <begin position="344"/>
        <end position="364"/>
    </location>
</feature>
<dbReference type="PANTHER" id="PTHR11432">
    <property type="entry name" value="NADH DEHYDROGENASE SUBUNIT 1"/>
    <property type="match status" value="1"/>
</dbReference>
<keyword evidence="4 5" id="KW-0472">Membrane</keyword>
<evidence type="ECO:0000313" key="7">
    <source>
        <dbReference type="EMBL" id="QDV28598.1"/>
    </source>
</evidence>
<keyword evidence="7" id="KW-0560">Oxidoreductase</keyword>
<dbReference type="InterPro" id="IPR001694">
    <property type="entry name" value="NADH_UbQ_OxRdtase_su1/FPO"/>
</dbReference>
<dbReference type="InterPro" id="IPR018086">
    <property type="entry name" value="NADH_UbQ_OxRdtase_su1_CS"/>
</dbReference>
<dbReference type="GO" id="GO:0009060">
    <property type="term" value="P:aerobic respiration"/>
    <property type="evidence" value="ECO:0007669"/>
    <property type="project" value="TreeGrafter"/>
</dbReference>
<keyword evidence="2 5" id="KW-0812">Transmembrane</keyword>
<feature type="transmembrane region" description="Helical" evidence="5">
    <location>
        <begin position="317"/>
        <end position="338"/>
    </location>
</feature>
<dbReference type="GO" id="GO:0005886">
    <property type="term" value="C:plasma membrane"/>
    <property type="evidence" value="ECO:0007669"/>
    <property type="project" value="UniProtKB-SubCell"/>
</dbReference>
<dbReference type="NCBIfam" id="NF004741">
    <property type="entry name" value="PRK06076.1-2"/>
    <property type="match status" value="1"/>
</dbReference>
<keyword evidence="5" id="KW-1003">Cell membrane</keyword>
<comment type="catalytic activity">
    <reaction evidence="5">
        <text>a quinone + NADH + 5 H(+)(in) = a quinol + NAD(+) + 4 H(+)(out)</text>
        <dbReference type="Rhea" id="RHEA:57888"/>
        <dbReference type="ChEBI" id="CHEBI:15378"/>
        <dbReference type="ChEBI" id="CHEBI:24646"/>
        <dbReference type="ChEBI" id="CHEBI:57540"/>
        <dbReference type="ChEBI" id="CHEBI:57945"/>
        <dbReference type="ChEBI" id="CHEBI:132124"/>
    </reaction>
</comment>
<protein>
    <recommendedName>
        <fullName evidence="5">NADH-quinone oxidoreductase subunit H</fullName>
        <ecNumber evidence="5">7.1.1.-</ecNumber>
    </recommendedName>
    <alternativeName>
        <fullName evidence="5">NADH dehydrogenase I subunit H</fullName>
    </alternativeName>
    <alternativeName>
        <fullName evidence="5">NDH-1 subunit H</fullName>
    </alternativeName>
</protein>
<comment type="subcellular location">
    <subcellularLocation>
        <location evidence="5 6">Cell membrane</location>
        <topology evidence="5 6">Multi-pass membrane protein</topology>
    </subcellularLocation>
    <subcellularLocation>
        <location evidence="1">Membrane</location>
        <topology evidence="1">Multi-pass membrane protein</topology>
    </subcellularLocation>
</comment>
<feature type="transmembrane region" description="Helical" evidence="5">
    <location>
        <begin position="162"/>
        <end position="180"/>
    </location>
</feature>
<keyword evidence="5 6" id="KW-0520">NAD</keyword>
<comment type="subunit">
    <text evidence="5">NDH-1 is composed of 14 different subunits. Subunits NuoA, H, J, K, L, M, N constitute the membrane sector of the complex.</text>
</comment>
<comment type="similarity">
    <text evidence="5 6">Belongs to the complex I subunit 1 family.</text>
</comment>
<dbReference type="RefSeq" id="WP_145295137.1">
    <property type="nucleotide sequence ID" value="NZ_CP036299.1"/>
</dbReference>
<reference evidence="7 8" key="1">
    <citation type="submission" date="2019-02" db="EMBL/GenBank/DDBJ databases">
        <title>Deep-cultivation of Planctomycetes and their phenomic and genomic characterization uncovers novel biology.</title>
        <authorList>
            <person name="Wiegand S."/>
            <person name="Jogler M."/>
            <person name="Boedeker C."/>
            <person name="Pinto D."/>
            <person name="Vollmers J."/>
            <person name="Rivas-Marin E."/>
            <person name="Kohn T."/>
            <person name="Peeters S.H."/>
            <person name="Heuer A."/>
            <person name="Rast P."/>
            <person name="Oberbeckmann S."/>
            <person name="Bunk B."/>
            <person name="Jeske O."/>
            <person name="Meyerdierks A."/>
            <person name="Storesund J.E."/>
            <person name="Kallscheuer N."/>
            <person name="Luecker S."/>
            <person name="Lage O.M."/>
            <person name="Pohl T."/>
            <person name="Merkel B.J."/>
            <person name="Hornburger P."/>
            <person name="Mueller R.-W."/>
            <person name="Bruemmer F."/>
            <person name="Labrenz M."/>
            <person name="Spormann A.M."/>
            <person name="Op den Camp H."/>
            <person name="Overmann J."/>
            <person name="Amann R."/>
            <person name="Jetten M.S.M."/>
            <person name="Mascher T."/>
            <person name="Medema M.H."/>
            <person name="Devos D.P."/>
            <person name="Kaster A.-K."/>
            <person name="Ovreas L."/>
            <person name="Rohde M."/>
            <person name="Galperin M.Y."/>
            <person name="Jogler C."/>
        </authorList>
    </citation>
    <scope>NUCLEOTIDE SEQUENCE [LARGE SCALE GENOMIC DNA]</scope>
    <source>
        <strain evidence="7 8">Spb1</strain>
    </source>
</reference>
<keyword evidence="5" id="KW-1278">Translocase</keyword>
<evidence type="ECO:0000256" key="1">
    <source>
        <dbReference type="ARBA" id="ARBA00004141"/>
    </source>
</evidence>
<dbReference type="PROSITE" id="PS00668">
    <property type="entry name" value="COMPLEX1_ND1_2"/>
    <property type="match status" value="1"/>
</dbReference>
<gene>
    <name evidence="7" type="primary">nuoH_1</name>
    <name evidence="5" type="synonym">nuoH</name>
    <name evidence="7" type="ORF">Spb1_04610</name>
</gene>
<dbReference type="HAMAP" id="MF_01350">
    <property type="entry name" value="NDH1_NuoH"/>
    <property type="match status" value="1"/>
</dbReference>
<accession>A0A518GJ39</accession>
<evidence type="ECO:0000256" key="2">
    <source>
        <dbReference type="ARBA" id="ARBA00022692"/>
    </source>
</evidence>
<feature type="transmembrane region" description="Helical" evidence="5">
    <location>
        <begin position="242"/>
        <end position="268"/>
    </location>
</feature>
<feature type="transmembrane region" description="Helical" evidence="5">
    <location>
        <begin position="192"/>
        <end position="213"/>
    </location>
</feature>